<dbReference type="Gene3D" id="1.10.1200.270">
    <property type="entry name" value="Methyltransferase, alpha-helical capping domain"/>
    <property type="match status" value="1"/>
</dbReference>
<accession>A0A9Y1EIJ5</accession>
<dbReference type="AlphaFoldDB" id="A0A9Y1EIJ5"/>
<evidence type="ECO:0000256" key="2">
    <source>
        <dbReference type="ARBA" id="ARBA00022679"/>
    </source>
</evidence>
<keyword evidence="1 5" id="KW-0489">Methyltransferase</keyword>
<evidence type="ECO:0000256" key="1">
    <source>
        <dbReference type="ARBA" id="ARBA00022603"/>
    </source>
</evidence>
<reference evidence="5" key="1">
    <citation type="submission" date="2021-04" db="EMBL/GenBank/DDBJ databases">
        <title>Transcriptome analysis for identification of genes encoding DOXP/MEP, carotenoid and bixin pathway enzymes in seeds of Bixa orellana.</title>
        <authorList>
            <person name="Moreira V.S."/>
            <person name="Soares V.L.F."/>
            <person name="de Souza V.C."/>
            <person name="Goliatt P.V.Z.C."/>
            <person name="Reboucas T.N.H."/>
            <person name="Otoni W.C."/>
            <person name="Costa M.G.C."/>
        </authorList>
    </citation>
    <scope>NUCLEOTIDE SEQUENCE</scope>
    <source>
        <strain evidence="5">C1183_g1_i1_m.2006</strain>
    </source>
</reference>
<organism evidence="5">
    <name type="scientific">Bixa orellana</name>
    <name type="common">Lipstick tree</name>
    <dbReference type="NCBI Taxonomy" id="66672"/>
    <lineage>
        <taxon>Eukaryota</taxon>
        <taxon>Viridiplantae</taxon>
        <taxon>Streptophyta</taxon>
        <taxon>Embryophyta</taxon>
        <taxon>Tracheophyta</taxon>
        <taxon>Spermatophyta</taxon>
        <taxon>Magnoliopsida</taxon>
        <taxon>eudicotyledons</taxon>
        <taxon>Gunneridae</taxon>
        <taxon>Pentapetalae</taxon>
        <taxon>rosids</taxon>
        <taxon>malvids</taxon>
        <taxon>Malvales</taxon>
        <taxon>Bixaceae</taxon>
        <taxon>Bixa</taxon>
    </lineage>
</organism>
<dbReference type="InterPro" id="IPR042086">
    <property type="entry name" value="MeTrfase_capping"/>
</dbReference>
<sequence>MATAPALTDLLRMNAENAKGGSSYASNSSLQKRVILKSRPVMEDSLKDMLGNRTFPSCIKVADLGCSSGPTAFMAVSEVITIIYEICKEQNRKLPEFQVCLNDLPGNDFNAVFRSAPAFCEGLKRDMAAECYVSGVPGSFYDRIFPSNTLQFAHSSYSLHWLSQVPENLENNKRNIYIGKSSPPDVFKAYKEQFKKDFSKFLGLRSEEMTSGGRMVLSFMGRSMEDPTGKECCFMWEILNKSLLDLVSEGLVEEADVDSFNLPFYTAYKGEVREIVEEEGSFAIDKLDSIELILGNDVTSAEKSQRLARSARAVSEWLVANRFGNNIVDKLYGRFEGIAADKFSVENVKFVNIIVSMTKK</sequence>
<dbReference type="GO" id="GO:0008168">
    <property type="term" value="F:methyltransferase activity"/>
    <property type="evidence" value="ECO:0007669"/>
    <property type="project" value="UniProtKB-KW"/>
</dbReference>
<protein>
    <submittedName>
        <fullName evidence="5">SABATH methyltransferase 3</fullName>
    </submittedName>
</protein>
<proteinExistence type="evidence at transcript level"/>
<dbReference type="Gene3D" id="3.40.50.150">
    <property type="entry name" value="Vaccinia Virus protein VP39"/>
    <property type="match status" value="1"/>
</dbReference>
<dbReference type="Pfam" id="PF03492">
    <property type="entry name" value="Methyltransf_7"/>
    <property type="match status" value="1"/>
</dbReference>
<evidence type="ECO:0000256" key="4">
    <source>
        <dbReference type="ARBA" id="ARBA00022842"/>
    </source>
</evidence>
<dbReference type="SUPFAM" id="SSF53335">
    <property type="entry name" value="S-adenosyl-L-methionine-dependent methyltransferases"/>
    <property type="match status" value="1"/>
</dbReference>
<keyword evidence="2" id="KW-0808">Transferase</keyword>
<name>A0A9Y1EIJ5_BIXOR</name>
<dbReference type="InterPro" id="IPR005299">
    <property type="entry name" value="MeTrfase_7"/>
</dbReference>
<dbReference type="GO" id="GO:0046872">
    <property type="term" value="F:metal ion binding"/>
    <property type="evidence" value="ECO:0007669"/>
    <property type="project" value="UniProtKB-KW"/>
</dbReference>
<dbReference type="GO" id="GO:0032259">
    <property type="term" value="P:methylation"/>
    <property type="evidence" value="ECO:0007669"/>
    <property type="project" value="UniProtKB-KW"/>
</dbReference>
<dbReference type="PANTHER" id="PTHR31009">
    <property type="entry name" value="S-ADENOSYL-L-METHIONINE:CARBOXYL METHYLTRANSFERASE FAMILY PROTEIN"/>
    <property type="match status" value="1"/>
</dbReference>
<evidence type="ECO:0000313" key="5">
    <source>
        <dbReference type="EMBL" id="QTZ19420.1"/>
    </source>
</evidence>
<dbReference type="EMBL" id="MW885294">
    <property type="protein sequence ID" value="QTZ19420.1"/>
    <property type="molecule type" value="mRNA"/>
</dbReference>
<dbReference type="InterPro" id="IPR029063">
    <property type="entry name" value="SAM-dependent_MTases_sf"/>
</dbReference>
<keyword evidence="3" id="KW-0479">Metal-binding</keyword>
<evidence type="ECO:0000256" key="3">
    <source>
        <dbReference type="ARBA" id="ARBA00022723"/>
    </source>
</evidence>
<keyword evidence="4" id="KW-0460">Magnesium</keyword>